<dbReference type="EMBL" id="JBBPBN010000004">
    <property type="protein sequence ID" value="KAK9042490.1"/>
    <property type="molecule type" value="Genomic_DNA"/>
</dbReference>
<keyword evidence="3" id="KW-1185">Reference proteome</keyword>
<accession>A0ABR2TYG3</accession>
<proteinExistence type="predicted"/>
<sequence length="120" mass="13676">MLLFKRSYGLRQVYLGRNRWRLGVPSWVIWVEEKHIASKEKVVLAPSILRADNGTTIRVVDKVDSCALKEVNGRSMHGLIRVWIANSANRNITTTTRLPCKGLKSKKKNDMKTSQPTLTE</sequence>
<protein>
    <submittedName>
        <fullName evidence="2">Uncharacterized protein</fullName>
    </submittedName>
</protein>
<dbReference type="Proteomes" id="UP001396334">
    <property type="component" value="Unassembled WGS sequence"/>
</dbReference>
<organism evidence="2 3">
    <name type="scientific">Hibiscus sabdariffa</name>
    <name type="common">roselle</name>
    <dbReference type="NCBI Taxonomy" id="183260"/>
    <lineage>
        <taxon>Eukaryota</taxon>
        <taxon>Viridiplantae</taxon>
        <taxon>Streptophyta</taxon>
        <taxon>Embryophyta</taxon>
        <taxon>Tracheophyta</taxon>
        <taxon>Spermatophyta</taxon>
        <taxon>Magnoliopsida</taxon>
        <taxon>eudicotyledons</taxon>
        <taxon>Gunneridae</taxon>
        <taxon>Pentapetalae</taxon>
        <taxon>rosids</taxon>
        <taxon>malvids</taxon>
        <taxon>Malvales</taxon>
        <taxon>Malvaceae</taxon>
        <taxon>Malvoideae</taxon>
        <taxon>Hibiscus</taxon>
    </lineage>
</organism>
<reference evidence="2 3" key="1">
    <citation type="journal article" date="2024" name="G3 (Bethesda)">
        <title>Genome assembly of Hibiscus sabdariffa L. provides insights into metabolisms of medicinal natural products.</title>
        <authorList>
            <person name="Kim T."/>
        </authorList>
    </citation>
    <scope>NUCLEOTIDE SEQUENCE [LARGE SCALE GENOMIC DNA]</scope>
    <source>
        <strain evidence="2">TK-2024</strain>
        <tissue evidence="2">Old leaves</tissue>
    </source>
</reference>
<comment type="caution">
    <text evidence="2">The sequence shown here is derived from an EMBL/GenBank/DDBJ whole genome shotgun (WGS) entry which is preliminary data.</text>
</comment>
<evidence type="ECO:0000313" key="2">
    <source>
        <dbReference type="EMBL" id="KAK9042490.1"/>
    </source>
</evidence>
<feature type="region of interest" description="Disordered" evidence="1">
    <location>
        <begin position="101"/>
        <end position="120"/>
    </location>
</feature>
<evidence type="ECO:0000313" key="3">
    <source>
        <dbReference type="Proteomes" id="UP001396334"/>
    </source>
</evidence>
<evidence type="ECO:0000256" key="1">
    <source>
        <dbReference type="SAM" id="MobiDB-lite"/>
    </source>
</evidence>
<gene>
    <name evidence="2" type="ORF">V6N11_017560</name>
</gene>
<name>A0ABR2TYG3_9ROSI</name>